<reference evidence="2 3" key="1">
    <citation type="submission" date="2019-08" db="EMBL/GenBank/DDBJ databases">
        <title>Highly reduced genomes of protist endosymbionts show evolutionary convergence.</title>
        <authorList>
            <person name="George E."/>
            <person name="Husnik F."/>
            <person name="Tashyreva D."/>
            <person name="Prokopchuk G."/>
            <person name="Horak A."/>
            <person name="Kwong W.K."/>
            <person name="Lukes J."/>
            <person name="Keeling P.J."/>
        </authorList>
    </citation>
    <scope>NUCLEOTIDE SEQUENCE [LARGE SCALE GENOMIC DNA]</scope>
    <source>
        <strain evidence="2">1604LC</strain>
    </source>
</reference>
<dbReference type="AlphaFoldDB" id="A0A5C0UEY1"/>
<sequence>MKHIDSDYIGQNLLKMARNLSMVCASIGAVVWNSEFHIFDVGQGNCQLNKYNTSAGRIGFLYDCGSCVYPWNDMMGDENIKAAYEAKKKAEKAVEELIKQFYFQSYLQQGINTIFAHKNAVSEEDISCAYKEFSLSTYMQENEESDILQFDDKKIKEKIDTLIDSLTGYKKREAESIKTALELSIIANRKYANASRKNVENKMISRVNSKLKDLDLLIIFLSHPEKDHINKIEKLIYPIKTDVISFLCGDWHNKNTGEMHKAERSLSPQRDRSENANNLPSNDDTKYTGVNEVIKVSGYTAGYYHLSFYEYPFFAGDIKKLFDVTKKRSSIYTSILYKFDNAINQLKDYIYIWSMNTTGCNAASPIISFTHKYSKHCISKQVSMLCTGDAEDSTAFELIKNLCTGDAEDSTAFKLVKNKDKKSNMLLKDILEKIDKLKQISGKSYESAINELIKLLPNDNLLKGDIICLTPHHGSAGQATTMLLLNKLFKPSVIYVSAGHGTQQPHPHINWYKEIIKLDKGAINYYISYILHLFNNKTDNVAYNYLKSDLNNLITFSSDKDQKTISKKITSYQKKGDGGEKKYCPDWLYSTNDHGSASSIQLKISYLNHLYNNIAEYIINSDINNKIKKIMKNEVKNLDLNIIKLCAFLSLSASAVDYIAGNEDFYWSKLTIGSFTYPYVACRSGIKLAEYVISSDMNNEFAKIMKNEAELPIRSNAGELNLIEVLSIISSLTYAIDYIAQNNLLCTKIFAGSIVYPYIAIRSIVNIIEYMEYDMQNHVYRDYYTKAMLFFIATISTYHIDYMTNNDLICMKILAGSVISSYPVYKLVVNTANLIKYEANLLSKDNFKNLKSIASSISLLLATDYMRTNSFYWTKFMLGGALFQHIFSQLRNNSEEDMYSLLIASMYPIMYCKMIGSDDVEWDTRMINVNSAFIPMQLAYLLFNGPAITKNIRVMDFVLHIIGFVFYDFLYSLSPIFVQ</sequence>
<feature type="compositionally biased region" description="Basic and acidic residues" evidence="1">
    <location>
        <begin position="259"/>
        <end position="274"/>
    </location>
</feature>
<dbReference type="Proteomes" id="UP000325004">
    <property type="component" value="Chromosome"/>
</dbReference>
<keyword evidence="3" id="KW-1185">Reference proteome</keyword>
<accession>A0A5C0UEY1</accession>
<dbReference type="RefSeq" id="WP_148971777.1">
    <property type="nucleotide sequence ID" value="NZ_CP043316.1"/>
</dbReference>
<protein>
    <submittedName>
        <fullName evidence="2">Uncharacterized protein</fullName>
    </submittedName>
</protein>
<dbReference type="KEGG" id="cpri:FZC34_01905"/>
<evidence type="ECO:0000313" key="2">
    <source>
        <dbReference type="EMBL" id="QEK38656.1"/>
    </source>
</evidence>
<feature type="region of interest" description="Disordered" evidence="1">
    <location>
        <begin position="259"/>
        <end position="284"/>
    </location>
</feature>
<dbReference type="EMBL" id="CP043316">
    <property type="protein sequence ID" value="QEK38656.1"/>
    <property type="molecule type" value="Genomic_DNA"/>
</dbReference>
<proteinExistence type="predicted"/>
<evidence type="ECO:0000313" key="3">
    <source>
        <dbReference type="Proteomes" id="UP000325004"/>
    </source>
</evidence>
<name>A0A5C0UEY1_9PROT</name>
<dbReference type="Gene3D" id="3.60.15.10">
    <property type="entry name" value="Ribonuclease Z/Hydroxyacylglutathione hydrolase-like"/>
    <property type="match status" value="1"/>
</dbReference>
<dbReference type="OrthoDB" id="9798192at2"/>
<organism evidence="2 3">
    <name type="scientific">Candidatus Cytomitobacter primus</name>
    <dbReference type="NCBI Taxonomy" id="2066024"/>
    <lineage>
        <taxon>Bacteria</taxon>
        <taxon>Pseudomonadati</taxon>
        <taxon>Pseudomonadota</taxon>
        <taxon>Alphaproteobacteria</taxon>
        <taxon>Holosporales</taxon>
        <taxon>Holosporaceae</taxon>
        <taxon>Candidatus Cytomitobacter</taxon>
    </lineage>
</organism>
<dbReference type="InterPro" id="IPR036866">
    <property type="entry name" value="RibonucZ/Hydroxyglut_hydro"/>
</dbReference>
<gene>
    <name evidence="2" type="ORF">FZC34_01905</name>
</gene>
<evidence type="ECO:0000256" key="1">
    <source>
        <dbReference type="SAM" id="MobiDB-lite"/>
    </source>
</evidence>